<dbReference type="PANTHER" id="PTHR30250:SF10">
    <property type="entry name" value="LIPOPOLYSACCHARIDE BIOSYNTHESIS PROTEIN WZXC"/>
    <property type="match status" value="1"/>
</dbReference>
<dbReference type="CDD" id="cd13127">
    <property type="entry name" value="MATE_tuaB_like"/>
    <property type="match status" value="1"/>
</dbReference>
<keyword evidence="5 7" id="KW-1133">Transmembrane helix</keyword>
<comment type="subcellular location">
    <subcellularLocation>
        <location evidence="1">Cell membrane</location>
        <topology evidence="1">Multi-pass membrane protein</topology>
    </subcellularLocation>
</comment>
<feature type="transmembrane region" description="Helical" evidence="7">
    <location>
        <begin position="394"/>
        <end position="413"/>
    </location>
</feature>
<feature type="transmembrane region" description="Helical" evidence="7">
    <location>
        <begin position="329"/>
        <end position="348"/>
    </location>
</feature>
<sequence>MVAAPPAVAEKPGVGSAIGWSYVLTGGRIGSTVLVTFMLAKLLGPSEFGIVAMATVFITVAQTILQQGLVSAIVQRDKLTPEHLDAAFGVMVISGFVVGGAAAALSPVWALVNREPQLTVVCLALSPLVLMQALTIVPEAVLRRELQFKSVAVRTLSASVVSGVVGVVLAVLGAGVWALVAQSLVNAFVGLVVLWTVCPWRPSGSMRLGAIRDLWKFSMHSANAGLGSMLSSKSDIIFTGLFFGPVATGIYRLAARLPDMLVDVTVRSLQQVALPSLSRLQNDRAAFIRHLTTLQHLGALTGLPLLGVLVAAAGPLVEFLGPQWAGTEVPLALLCLYGALNAYGVLLGPALQAIGQPAKLAAILWTRGILGVVVFAGVGTLLHGSSAATQATAIALAAIAMQIVMNAASIWVTVSRTVGGSIPRFLAPTIPAVLAGGAAAAVPWLFSVLRVSIEPPLLAMFCYAAVAGVVAGALLWVTDRRLRMLVRKKLGGRLAWIPLSHPRAGRHAA</sequence>
<comment type="caution">
    <text evidence="8">The sequence shown here is derived from an EMBL/GenBank/DDBJ whole genome shotgun (WGS) entry which is preliminary data.</text>
</comment>
<evidence type="ECO:0000256" key="6">
    <source>
        <dbReference type="ARBA" id="ARBA00023136"/>
    </source>
</evidence>
<feature type="transmembrane region" description="Helical" evidence="7">
    <location>
        <begin position="236"/>
        <end position="254"/>
    </location>
</feature>
<accession>A0ABQ4BWJ6</accession>
<feature type="transmembrane region" description="Helical" evidence="7">
    <location>
        <begin position="48"/>
        <end position="74"/>
    </location>
</feature>
<feature type="transmembrane region" description="Helical" evidence="7">
    <location>
        <begin position="118"/>
        <end position="137"/>
    </location>
</feature>
<evidence type="ECO:0000313" key="8">
    <source>
        <dbReference type="EMBL" id="GIF54907.1"/>
    </source>
</evidence>
<feature type="transmembrane region" description="Helical" evidence="7">
    <location>
        <begin position="297"/>
        <end position="317"/>
    </location>
</feature>
<feature type="transmembrane region" description="Helical" evidence="7">
    <location>
        <begin position="158"/>
        <end position="178"/>
    </location>
</feature>
<evidence type="ECO:0000256" key="4">
    <source>
        <dbReference type="ARBA" id="ARBA00022692"/>
    </source>
</evidence>
<gene>
    <name evidence="8" type="ORF">Air01nite_10020</name>
</gene>
<evidence type="ECO:0000256" key="5">
    <source>
        <dbReference type="ARBA" id="ARBA00022989"/>
    </source>
</evidence>
<evidence type="ECO:0000256" key="1">
    <source>
        <dbReference type="ARBA" id="ARBA00004651"/>
    </source>
</evidence>
<evidence type="ECO:0000256" key="3">
    <source>
        <dbReference type="ARBA" id="ARBA00022475"/>
    </source>
</evidence>
<organism evidence="8 9">
    <name type="scientific">Asanoa iriomotensis</name>
    <dbReference type="NCBI Taxonomy" id="234613"/>
    <lineage>
        <taxon>Bacteria</taxon>
        <taxon>Bacillati</taxon>
        <taxon>Actinomycetota</taxon>
        <taxon>Actinomycetes</taxon>
        <taxon>Micromonosporales</taxon>
        <taxon>Micromonosporaceae</taxon>
        <taxon>Asanoa</taxon>
    </lineage>
</organism>
<feature type="transmembrane region" description="Helical" evidence="7">
    <location>
        <begin position="86"/>
        <end position="112"/>
    </location>
</feature>
<comment type="similarity">
    <text evidence="2">Belongs to the polysaccharide synthase family.</text>
</comment>
<evidence type="ECO:0000256" key="7">
    <source>
        <dbReference type="SAM" id="Phobius"/>
    </source>
</evidence>
<name>A0ABQ4BWJ6_9ACTN</name>
<reference evidence="8 9" key="1">
    <citation type="submission" date="2021-01" db="EMBL/GenBank/DDBJ databases">
        <title>Whole genome shotgun sequence of Asanoa iriomotensis NBRC 100142.</title>
        <authorList>
            <person name="Komaki H."/>
            <person name="Tamura T."/>
        </authorList>
    </citation>
    <scope>NUCLEOTIDE SEQUENCE [LARGE SCALE GENOMIC DNA]</scope>
    <source>
        <strain evidence="8 9">NBRC 100142</strain>
    </source>
</reference>
<keyword evidence="4 7" id="KW-0812">Transmembrane</keyword>
<proteinExistence type="inferred from homology"/>
<feature type="transmembrane region" description="Helical" evidence="7">
    <location>
        <begin position="425"/>
        <end position="446"/>
    </location>
</feature>
<dbReference type="EMBL" id="BONC01000004">
    <property type="protein sequence ID" value="GIF54907.1"/>
    <property type="molecule type" value="Genomic_DNA"/>
</dbReference>
<dbReference type="InterPro" id="IPR050833">
    <property type="entry name" value="Poly_Biosynth_Transport"/>
</dbReference>
<keyword evidence="3" id="KW-1003">Cell membrane</keyword>
<dbReference type="Proteomes" id="UP000624325">
    <property type="component" value="Unassembled WGS sequence"/>
</dbReference>
<evidence type="ECO:0000313" key="9">
    <source>
        <dbReference type="Proteomes" id="UP000624325"/>
    </source>
</evidence>
<dbReference type="Pfam" id="PF13440">
    <property type="entry name" value="Polysacc_synt_3"/>
    <property type="match status" value="1"/>
</dbReference>
<evidence type="ECO:0000256" key="2">
    <source>
        <dbReference type="ARBA" id="ARBA00007430"/>
    </source>
</evidence>
<feature type="transmembrane region" description="Helical" evidence="7">
    <location>
        <begin position="184"/>
        <end position="202"/>
    </location>
</feature>
<feature type="transmembrane region" description="Helical" evidence="7">
    <location>
        <begin position="360"/>
        <end position="382"/>
    </location>
</feature>
<keyword evidence="6 7" id="KW-0472">Membrane</keyword>
<keyword evidence="9" id="KW-1185">Reference proteome</keyword>
<dbReference type="PANTHER" id="PTHR30250">
    <property type="entry name" value="PST FAMILY PREDICTED COLANIC ACID TRANSPORTER"/>
    <property type="match status" value="1"/>
</dbReference>
<dbReference type="RefSeq" id="WP_203700600.1">
    <property type="nucleotide sequence ID" value="NZ_BAAALU010000013.1"/>
</dbReference>
<protein>
    <submittedName>
        <fullName evidence="8">Lipopolysaccharide biosynthesis protein</fullName>
    </submittedName>
</protein>
<feature type="transmembrane region" description="Helical" evidence="7">
    <location>
        <begin position="458"/>
        <end position="478"/>
    </location>
</feature>